<reference evidence="2 3" key="1">
    <citation type="submission" date="2021-04" db="EMBL/GenBank/DDBJ databases">
        <title>Whole genome analysis of root endophytic bacterium Microbacterium paraoxydans ku-mp colonizing RP-bio226 rice variety.</title>
        <authorList>
            <person name="Ulaganathan K."/>
            <person name="Latha B."/>
        </authorList>
    </citation>
    <scope>NUCLEOTIDE SEQUENCE [LARGE SCALE GENOMIC DNA]</scope>
    <source>
        <strain evidence="3">ku-mp</strain>
    </source>
</reference>
<comment type="caution">
    <text evidence="2">The sequence shown here is derived from an EMBL/GenBank/DDBJ whole genome shotgun (WGS) entry which is preliminary data.</text>
</comment>
<dbReference type="RefSeq" id="WP_211541310.1">
    <property type="nucleotide sequence ID" value="NZ_JAGTUK010000001.1"/>
</dbReference>
<organism evidence="2 3">
    <name type="scientific">Microbacterium paraoxydans</name>
    <dbReference type="NCBI Taxonomy" id="199592"/>
    <lineage>
        <taxon>Bacteria</taxon>
        <taxon>Bacillati</taxon>
        <taxon>Actinomycetota</taxon>
        <taxon>Actinomycetes</taxon>
        <taxon>Micrococcales</taxon>
        <taxon>Microbacteriaceae</taxon>
        <taxon>Microbacterium</taxon>
    </lineage>
</organism>
<name>A0ABS5IKE3_9MICO</name>
<dbReference type="Proteomes" id="UP000678243">
    <property type="component" value="Unassembled WGS sequence"/>
</dbReference>
<dbReference type="InterPro" id="IPR025246">
    <property type="entry name" value="IS30-like_HTH"/>
</dbReference>
<feature type="domain" description="Transposase IS30-like HTH" evidence="1">
    <location>
        <begin position="135"/>
        <end position="171"/>
    </location>
</feature>
<dbReference type="EMBL" id="JAGTUK010000001">
    <property type="protein sequence ID" value="MBS0023211.1"/>
    <property type="molecule type" value="Genomic_DNA"/>
</dbReference>
<gene>
    <name evidence="2" type="ORF">KE274_03735</name>
</gene>
<proteinExistence type="predicted"/>
<evidence type="ECO:0000313" key="2">
    <source>
        <dbReference type="EMBL" id="MBS0023211.1"/>
    </source>
</evidence>
<keyword evidence="3" id="KW-1185">Reference proteome</keyword>
<sequence>MNPHPSPDTPEPAAPDREPGLLENFAQALRTANPAYKLLMEKFRNGSLLNEANTDGRCVAQTPQRRTTRTVAHTAAHVDVVHEDAAPGGTLAMVVAYGNGATQAEIAAAHGMHVQTVRRRLLEAGVLLRDQSMTLSPEEQTDARARHAAGHSAREIGRHLGVAHTTIRRLLCSPDTTEVTVAPNTRLRPVHTSTGLERLTKDERDPRTMSNARNVHEGLRASDVSDVRGPVATATHKAGTPLSAAEISHLVHEYEEGMPTSELAKKYGIHRATVRAKLRTNGVDPRERVQVHERAPEIERLYEQGDSLATIGKRFGLTPSKVRTQLIHRGVNLQR</sequence>
<accession>A0ABS5IKE3</accession>
<dbReference type="Pfam" id="PF13936">
    <property type="entry name" value="HTH_38"/>
    <property type="match status" value="1"/>
</dbReference>
<evidence type="ECO:0000313" key="3">
    <source>
        <dbReference type="Proteomes" id="UP000678243"/>
    </source>
</evidence>
<dbReference type="Gene3D" id="1.10.10.60">
    <property type="entry name" value="Homeodomain-like"/>
    <property type="match status" value="2"/>
</dbReference>
<evidence type="ECO:0000259" key="1">
    <source>
        <dbReference type="Pfam" id="PF13936"/>
    </source>
</evidence>
<protein>
    <submittedName>
        <fullName evidence="2">Helix-turn-helix domain-containing protein</fullName>
    </submittedName>
</protein>